<dbReference type="PANTHER" id="PTHR12882:SF1">
    <property type="entry name" value="TRANSCRIPTION ELONGATION FACTOR SPT4"/>
    <property type="match status" value="1"/>
</dbReference>
<name>A0A0D1X965_9PEZI</name>
<evidence type="ECO:0000313" key="11">
    <source>
        <dbReference type="Proteomes" id="UP000053259"/>
    </source>
</evidence>
<dbReference type="GO" id="GO:0000775">
    <property type="term" value="C:chromosome, centromeric region"/>
    <property type="evidence" value="ECO:0007669"/>
    <property type="project" value="UniProtKB-SubCell"/>
</dbReference>
<dbReference type="EMBL" id="KN847609">
    <property type="protein sequence ID" value="KIV98650.1"/>
    <property type="molecule type" value="Genomic_DNA"/>
</dbReference>
<dbReference type="InParanoid" id="A0A0D1X965"/>
<comment type="subcellular location">
    <subcellularLocation>
        <location evidence="2">Chromosome</location>
        <location evidence="2">Centromere</location>
    </subcellularLocation>
    <subcellularLocation>
        <location evidence="1 8">Nucleus</location>
    </subcellularLocation>
</comment>
<dbReference type="Pfam" id="PF06093">
    <property type="entry name" value="Spt4"/>
    <property type="match status" value="1"/>
</dbReference>
<organism evidence="10 11">
    <name type="scientific">Verruconis gallopava</name>
    <dbReference type="NCBI Taxonomy" id="253628"/>
    <lineage>
        <taxon>Eukaryota</taxon>
        <taxon>Fungi</taxon>
        <taxon>Dikarya</taxon>
        <taxon>Ascomycota</taxon>
        <taxon>Pezizomycotina</taxon>
        <taxon>Dothideomycetes</taxon>
        <taxon>Pleosporomycetidae</taxon>
        <taxon>Venturiales</taxon>
        <taxon>Sympoventuriaceae</taxon>
        <taxon>Verruconis</taxon>
    </lineage>
</organism>
<dbReference type="CDD" id="cd07973">
    <property type="entry name" value="Spt4"/>
    <property type="match status" value="1"/>
</dbReference>
<dbReference type="InterPro" id="IPR038510">
    <property type="entry name" value="Spt4_sf"/>
</dbReference>
<gene>
    <name evidence="10" type="ORF">PV09_09565</name>
</gene>
<evidence type="ECO:0000256" key="4">
    <source>
        <dbReference type="ARBA" id="ARBA00020182"/>
    </source>
</evidence>
<accession>A0A0D1X965</accession>
<comment type="similarity">
    <text evidence="3 8">Belongs to the SPT4 family.</text>
</comment>
<dbReference type="GO" id="GO:0000993">
    <property type="term" value="F:RNA polymerase II complex binding"/>
    <property type="evidence" value="ECO:0007669"/>
    <property type="project" value="TreeGrafter"/>
</dbReference>
<dbReference type="RefSeq" id="XP_016208520.1">
    <property type="nucleotide sequence ID" value="XM_016363642.1"/>
</dbReference>
<dbReference type="FunCoup" id="A0A0D1X965">
    <property type="interactions" value="441"/>
</dbReference>
<dbReference type="Gene3D" id="3.30.40.210">
    <property type="match status" value="1"/>
</dbReference>
<dbReference type="OrthoDB" id="248751at2759"/>
<dbReference type="GO" id="GO:0008270">
    <property type="term" value="F:zinc ion binding"/>
    <property type="evidence" value="ECO:0007669"/>
    <property type="project" value="InterPro"/>
</dbReference>
<evidence type="ECO:0000256" key="2">
    <source>
        <dbReference type="ARBA" id="ARBA00004584"/>
    </source>
</evidence>
<reference evidence="10 11" key="1">
    <citation type="submission" date="2015-01" db="EMBL/GenBank/DDBJ databases">
        <title>The Genome Sequence of Ochroconis gallopava CBS43764.</title>
        <authorList>
            <consortium name="The Broad Institute Genomics Platform"/>
            <person name="Cuomo C."/>
            <person name="de Hoog S."/>
            <person name="Gorbushina A."/>
            <person name="Stielow B."/>
            <person name="Teixiera M."/>
            <person name="Abouelleil A."/>
            <person name="Chapman S.B."/>
            <person name="Priest M."/>
            <person name="Young S.K."/>
            <person name="Wortman J."/>
            <person name="Nusbaum C."/>
            <person name="Birren B."/>
        </authorList>
    </citation>
    <scope>NUCLEOTIDE SEQUENCE [LARGE SCALE GENOMIC DNA]</scope>
    <source>
        <strain evidence="10 11">CBS 43764</strain>
    </source>
</reference>
<dbReference type="VEuPathDB" id="FungiDB:PV09_09565"/>
<dbReference type="Proteomes" id="UP000053259">
    <property type="component" value="Unassembled WGS sequence"/>
</dbReference>
<dbReference type="PANTHER" id="PTHR12882">
    <property type="entry name" value="SUPPRESSOR OF TY 4"/>
    <property type="match status" value="1"/>
</dbReference>
<dbReference type="AlphaFoldDB" id="A0A0D1X965"/>
<evidence type="ECO:0000256" key="3">
    <source>
        <dbReference type="ARBA" id="ARBA00010464"/>
    </source>
</evidence>
<evidence type="ECO:0000256" key="1">
    <source>
        <dbReference type="ARBA" id="ARBA00004123"/>
    </source>
</evidence>
<dbReference type="GO" id="GO:0006355">
    <property type="term" value="P:regulation of DNA-templated transcription"/>
    <property type="evidence" value="ECO:0007669"/>
    <property type="project" value="InterPro"/>
</dbReference>
<dbReference type="GeneID" id="27317538"/>
<evidence type="ECO:0000256" key="6">
    <source>
        <dbReference type="ARBA" id="ARBA00023242"/>
    </source>
</evidence>
<dbReference type="SUPFAM" id="SSF63393">
    <property type="entry name" value="RNA polymerase subunits"/>
    <property type="match status" value="1"/>
</dbReference>
<dbReference type="InterPro" id="IPR022800">
    <property type="entry name" value="Spt4/RpoE2_Znf"/>
</dbReference>
<keyword evidence="11" id="KW-1185">Reference proteome</keyword>
<evidence type="ECO:0000259" key="9">
    <source>
        <dbReference type="SMART" id="SM01389"/>
    </source>
</evidence>
<dbReference type="GO" id="GO:0140673">
    <property type="term" value="P:transcription elongation-coupled chromatin remodeling"/>
    <property type="evidence" value="ECO:0007669"/>
    <property type="project" value="InterPro"/>
</dbReference>
<dbReference type="PIRSF" id="PIRSF025023">
    <property type="entry name" value="Spt4"/>
    <property type="match status" value="1"/>
</dbReference>
<dbReference type="STRING" id="253628.A0A0D1X965"/>
<evidence type="ECO:0000256" key="7">
    <source>
        <dbReference type="ARBA" id="ARBA00023328"/>
    </source>
</evidence>
<proteinExistence type="inferred from homology"/>
<protein>
    <recommendedName>
        <fullName evidence="4 8">Transcription elongation factor SPT4</fullName>
    </recommendedName>
</protein>
<feature type="domain" description="Spt4/RpoE2 zinc finger" evidence="9">
    <location>
        <begin position="19"/>
        <end position="96"/>
    </location>
</feature>
<keyword evidence="5 8" id="KW-0804">Transcription</keyword>
<evidence type="ECO:0000256" key="8">
    <source>
        <dbReference type="PIRNR" id="PIRNR025023"/>
    </source>
</evidence>
<comment type="function">
    <text evidence="8">The SPT4-SPT5 complex mediates both activation and inhibition of transcription elongation, and plays a role in pre-mRNA processing. This complex seems to be important for the stability of the RNA polymerase II elongation machinery on the chromatin template but not for the inherent ability of this machinery to translocate down the gene.</text>
</comment>
<dbReference type="InterPro" id="IPR009287">
    <property type="entry name" value="Spt4"/>
</dbReference>
<dbReference type="HOGENOM" id="CLU_138052_2_0_1"/>
<keyword evidence="7" id="KW-0137">Centromere</keyword>
<keyword evidence="6 8" id="KW-0539">Nucleus</keyword>
<dbReference type="InterPro" id="IPR029040">
    <property type="entry name" value="RPABC4/Spt4"/>
</dbReference>
<evidence type="ECO:0000313" key="10">
    <source>
        <dbReference type="EMBL" id="KIV98650.1"/>
    </source>
</evidence>
<dbReference type="GO" id="GO:0032044">
    <property type="term" value="C:DSIF complex"/>
    <property type="evidence" value="ECO:0007669"/>
    <property type="project" value="TreeGrafter"/>
</dbReference>
<dbReference type="SMART" id="SM01389">
    <property type="entry name" value="Spt4"/>
    <property type="match status" value="1"/>
</dbReference>
<evidence type="ECO:0000256" key="5">
    <source>
        <dbReference type="ARBA" id="ARBA00023163"/>
    </source>
</evidence>
<sequence length="128" mass="14380">MSSLARDYGVTTGYQTRTLRACMVCSIIRPQADFLKDGCPNCEEALQMAGSHDTVSECTSSNFNGIIALMDEKNSWVARYHRLEGYKPGMYAVQVIGNLGEEYIDMVRAVGMRFVRRDGKKVEDEQPE</sequence>